<dbReference type="GeneID" id="26248552"/>
<protein>
    <submittedName>
        <fullName evidence="1">Uncharacterized protein</fullName>
    </submittedName>
</protein>
<dbReference type="RefSeq" id="XP_014555015.1">
    <property type="nucleotide sequence ID" value="XM_014699529.1"/>
</dbReference>
<name>W7EI24_BIPV3</name>
<evidence type="ECO:0000313" key="2">
    <source>
        <dbReference type="Proteomes" id="UP000054337"/>
    </source>
</evidence>
<dbReference type="EMBL" id="KI968752">
    <property type="protein sequence ID" value="EUN25440.1"/>
    <property type="molecule type" value="Genomic_DNA"/>
</dbReference>
<keyword evidence="2" id="KW-1185">Reference proteome</keyword>
<organism evidence="1 2">
    <name type="scientific">Bipolaris victoriae (strain FI3)</name>
    <name type="common">Victoria blight of oats agent</name>
    <name type="synonym">Cochliobolus victoriae</name>
    <dbReference type="NCBI Taxonomy" id="930091"/>
    <lineage>
        <taxon>Eukaryota</taxon>
        <taxon>Fungi</taxon>
        <taxon>Dikarya</taxon>
        <taxon>Ascomycota</taxon>
        <taxon>Pezizomycotina</taxon>
        <taxon>Dothideomycetes</taxon>
        <taxon>Pleosporomycetidae</taxon>
        <taxon>Pleosporales</taxon>
        <taxon>Pleosporineae</taxon>
        <taxon>Pleosporaceae</taxon>
        <taxon>Bipolaris</taxon>
    </lineage>
</organism>
<sequence length="55" mass="6173">MSFESACDGVDGQSWRLLSSAIPINFHRPDSTSLIDLKSLRRMDECAFAGYFSSR</sequence>
<accession>W7EI24</accession>
<proteinExistence type="predicted"/>
<dbReference type="AlphaFoldDB" id="W7EI24"/>
<dbReference type="HOGENOM" id="CLU_3032018_0_0_1"/>
<reference evidence="1 2" key="1">
    <citation type="journal article" date="2013" name="PLoS Genet.">
        <title>Comparative genome structure, secondary metabolite, and effector coding capacity across Cochliobolus pathogens.</title>
        <authorList>
            <person name="Condon B.J."/>
            <person name="Leng Y."/>
            <person name="Wu D."/>
            <person name="Bushley K.E."/>
            <person name="Ohm R.A."/>
            <person name="Otillar R."/>
            <person name="Martin J."/>
            <person name="Schackwitz W."/>
            <person name="Grimwood J."/>
            <person name="MohdZainudin N."/>
            <person name="Xue C."/>
            <person name="Wang R."/>
            <person name="Manning V.A."/>
            <person name="Dhillon B."/>
            <person name="Tu Z.J."/>
            <person name="Steffenson B.J."/>
            <person name="Salamov A."/>
            <person name="Sun H."/>
            <person name="Lowry S."/>
            <person name="LaButti K."/>
            <person name="Han J."/>
            <person name="Copeland A."/>
            <person name="Lindquist E."/>
            <person name="Barry K."/>
            <person name="Schmutz J."/>
            <person name="Baker S.E."/>
            <person name="Ciuffetti L.M."/>
            <person name="Grigoriev I.V."/>
            <person name="Zhong S."/>
            <person name="Turgeon B.G."/>
        </authorList>
    </citation>
    <scope>NUCLEOTIDE SEQUENCE [LARGE SCALE GENOMIC DNA]</scope>
    <source>
        <strain evidence="1 2">FI3</strain>
    </source>
</reference>
<evidence type="ECO:0000313" key="1">
    <source>
        <dbReference type="EMBL" id="EUN25440.1"/>
    </source>
</evidence>
<dbReference type="Proteomes" id="UP000054337">
    <property type="component" value="Unassembled WGS sequence"/>
</dbReference>
<gene>
    <name evidence="1" type="ORF">COCVIDRAFT_103466</name>
</gene>